<keyword evidence="1" id="KW-0732">Signal</keyword>
<evidence type="ECO:0000313" key="2">
    <source>
        <dbReference type="EMBL" id="MEV5505331.1"/>
    </source>
</evidence>
<dbReference type="RefSeq" id="WP_109278515.1">
    <property type="nucleotide sequence ID" value="NZ_JBFAUK010000002.1"/>
</dbReference>
<protein>
    <submittedName>
        <fullName evidence="2">Uncharacterized protein</fullName>
    </submittedName>
</protein>
<dbReference type="Proteomes" id="UP001552594">
    <property type="component" value="Unassembled WGS sequence"/>
</dbReference>
<name>A0ABV3JR14_STRON</name>
<comment type="caution">
    <text evidence="2">The sequence shown here is derived from an EMBL/GenBank/DDBJ whole genome shotgun (WGS) entry which is preliminary data.</text>
</comment>
<accession>A0ABV3JR14</accession>
<evidence type="ECO:0000313" key="3">
    <source>
        <dbReference type="Proteomes" id="UP001552594"/>
    </source>
</evidence>
<feature type="chain" id="PRO_5046750534" evidence="1">
    <location>
        <begin position="23"/>
        <end position="152"/>
    </location>
</feature>
<reference evidence="2 3" key="1">
    <citation type="submission" date="2024-06" db="EMBL/GenBank/DDBJ databases">
        <title>The Natural Products Discovery Center: Release of the First 8490 Sequenced Strains for Exploring Actinobacteria Biosynthetic Diversity.</title>
        <authorList>
            <person name="Kalkreuter E."/>
            <person name="Kautsar S.A."/>
            <person name="Yang D."/>
            <person name="Bader C.D."/>
            <person name="Teijaro C.N."/>
            <person name="Fluegel L."/>
            <person name="Davis C.M."/>
            <person name="Simpson J.R."/>
            <person name="Lauterbach L."/>
            <person name="Steele A.D."/>
            <person name="Gui C."/>
            <person name="Meng S."/>
            <person name="Li G."/>
            <person name="Viehrig K."/>
            <person name="Ye F."/>
            <person name="Su P."/>
            <person name="Kiefer A.F."/>
            <person name="Nichols A."/>
            <person name="Cepeda A.J."/>
            <person name="Yan W."/>
            <person name="Fan B."/>
            <person name="Jiang Y."/>
            <person name="Adhikari A."/>
            <person name="Zheng C.-J."/>
            <person name="Schuster L."/>
            <person name="Cowan T.M."/>
            <person name="Smanski M.J."/>
            <person name="Chevrette M.G."/>
            <person name="De Carvalho L.P.S."/>
            <person name="Shen B."/>
        </authorList>
    </citation>
    <scope>NUCLEOTIDE SEQUENCE [LARGE SCALE GENOMIC DNA]</scope>
    <source>
        <strain evidence="2 3">NPDC052347</strain>
    </source>
</reference>
<organism evidence="2 3">
    <name type="scientific">Streptomyces orinoci</name>
    <name type="common">Streptoverticillium orinoci</name>
    <dbReference type="NCBI Taxonomy" id="67339"/>
    <lineage>
        <taxon>Bacteria</taxon>
        <taxon>Bacillati</taxon>
        <taxon>Actinomycetota</taxon>
        <taxon>Actinomycetes</taxon>
        <taxon>Kitasatosporales</taxon>
        <taxon>Streptomycetaceae</taxon>
        <taxon>Streptomyces</taxon>
    </lineage>
</organism>
<sequence>MKRWSARALTMTAALTAGVTLAAGPVAAAAASPSTVAGVAAPADDPAPDEQAALRQVATAIWGADLANGWEMNSAVADVLSQATHEILRCSEAFSLVPKPPGWLPGPLYLVKYAKNLYDYFNAVKGSRTYRTCVVGVAYDYRTQMDMASQGL</sequence>
<dbReference type="EMBL" id="JBFAUK010000002">
    <property type="protein sequence ID" value="MEV5505331.1"/>
    <property type="molecule type" value="Genomic_DNA"/>
</dbReference>
<evidence type="ECO:0000256" key="1">
    <source>
        <dbReference type="SAM" id="SignalP"/>
    </source>
</evidence>
<gene>
    <name evidence="2" type="ORF">AB0L16_02500</name>
</gene>
<proteinExistence type="predicted"/>
<feature type="signal peptide" evidence="1">
    <location>
        <begin position="1"/>
        <end position="22"/>
    </location>
</feature>
<keyword evidence="3" id="KW-1185">Reference proteome</keyword>